<dbReference type="AlphaFoldDB" id="A0A7H1MY52"/>
<proteinExistence type="predicted"/>
<feature type="domain" description="DUF1254" evidence="3">
    <location>
        <begin position="78"/>
        <end position="208"/>
    </location>
</feature>
<keyword evidence="5" id="KW-1185">Reference proteome</keyword>
<dbReference type="EMBL" id="CP053923">
    <property type="protein sequence ID" value="QNT68388.1"/>
    <property type="molecule type" value="Genomic_DNA"/>
</dbReference>
<dbReference type="InterPro" id="IPR037049">
    <property type="entry name" value="DUF1214_C_sf"/>
</dbReference>
<dbReference type="Pfam" id="PF06863">
    <property type="entry name" value="DUF1254"/>
    <property type="match status" value="1"/>
</dbReference>
<evidence type="ECO:0000259" key="3">
    <source>
        <dbReference type="Pfam" id="PF06863"/>
    </source>
</evidence>
<dbReference type="SUPFAM" id="SSF160935">
    <property type="entry name" value="VPA0735-like"/>
    <property type="match status" value="1"/>
</dbReference>
<dbReference type="PANTHER" id="PTHR36509">
    <property type="entry name" value="BLL3101 PROTEIN"/>
    <property type="match status" value="1"/>
</dbReference>
<reference evidence="4 5" key="1">
    <citation type="submission" date="2020-05" db="EMBL/GenBank/DDBJ databases">
        <title>Complete closed genome sequence of Defluviicoccus vanus.</title>
        <authorList>
            <person name="Bessarab I."/>
            <person name="Arumugam K."/>
            <person name="Maszenan A.M."/>
            <person name="Seviour R.J."/>
            <person name="Williams R.B."/>
        </authorList>
    </citation>
    <scope>NUCLEOTIDE SEQUENCE [LARGE SCALE GENOMIC DNA]</scope>
    <source>
        <strain evidence="4 5">Ben 114</strain>
    </source>
</reference>
<dbReference type="InterPro" id="IPR010621">
    <property type="entry name" value="DUF1214"/>
</dbReference>
<dbReference type="InterPro" id="IPR006311">
    <property type="entry name" value="TAT_signal"/>
</dbReference>
<protein>
    <submittedName>
        <fullName evidence="4">DUF1254 domain-containing protein</fullName>
    </submittedName>
</protein>
<feature type="signal peptide" evidence="1">
    <location>
        <begin position="1"/>
        <end position="25"/>
    </location>
</feature>
<sequence length="477" mass="52671">MPISRRDALIGSLALLAGAAGPARAAWDKPIVEGIEGLEDFWPAVEAYIYGYPLVTMEMTRRVMTNVATPGATRGPMGQIVKMRSYPDASFRDVTAPNADTLYTIAWIDVGKEPWVFSFPDMKDRYFLFPMLDGWTNVFQVPGSRTTGTGTQTYAITGPGWSGTLPANVTQYKSPTNLVWILGRIYCTGTPEDYAAVHALQDACSLSPLSAYGKPYTPPAGTVDPQIDMKTAVREQVNRMDAVAFFTLLAELLKTNPPAAEDKPMVDKLARLGIVPGQDFDRSKFNVDFATRVPQVGFDRIMLHFRFSDGDMMDANGWAYTLKTGLYGTDYLQRALITAIGLGANRPQDAVYPISRSDADGNTYDGKNKYVLRFPKGAQPPAKGFWSITMYDENYFFVANPINRYSISPRQALKQNADGSVDILLQKDAPAADMTSNWLPAPSGKFILMMRLYWPSPDKPSILDGSWTIPPVRVQQG</sequence>
<dbReference type="Gene3D" id="2.60.40.1610">
    <property type="entry name" value="Domain of unknown function DUF1254"/>
    <property type="match status" value="1"/>
</dbReference>
<dbReference type="PANTHER" id="PTHR36509:SF2">
    <property type="entry name" value="BLL3101 PROTEIN"/>
    <property type="match status" value="1"/>
</dbReference>
<dbReference type="Gene3D" id="2.60.120.600">
    <property type="entry name" value="Domain of unknown function DUF1214, C-terminal domain"/>
    <property type="match status" value="1"/>
</dbReference>
<dbReference type="InterPro" id="IPR010679">
    <property type="entry name" value="DUF1254"/>
</dbReference>
<dbReference type="Gene3D" id="1.10.3360.10">
    <property type="entry name" value="VPA0735-like domain"/>
    <property type="match status" value="1"/>
</dbReference>
<feature type="chain" id="PRO_5028970345" evidence="1">
    <location>
        <begin position="26"/>
        <end position="477"/>
    </location>
</feature>
<keyword evidence="1" id="KW-0732">Signal</keyword>
<evidence type="ECO:0000256" key="1">
    <source>
        <dbReference type="SAM" id="SignalP"/>
    </source>
</evidence>
<gene>
    <name evidence="4" type="ORF">HQ394_02210</name>
</gene>
<name>A0A7H1MY52_9PROT</name>
<evidence type="ECO:0000313" key="4">
    <source>
        <dbReference type="EMBL" id="QNT68388.1"/>
    </source>
</evidence>
<dbReference type="PROSITE" id="PS51318">
    <property type="entry name" value="TAT"/>
    <property type="match status" value="1"/>
</dbReference>
<dbReference type="Proteomes" id="UP000516369">
    <property type="component" value="Chromosome"/>
</dbReference>
<dbReference type="KEGG" id="dvn:HQ394_02210"/>
<feature type="domain" description="DUF1214" evidence="2">
    <location>
        <begin position="350"/>
        <end position="456"/>
    </location>
</feature>
<organism evidence="4 5">
    <name type="scientific">Defluviicoccus vanus</name>
    <dbReference type="NCBI Taxonomy" id="111831"/>
    <lineage>
        <taxon>Bacteria</taxon>
        <taxon>Pseudomonadati</taxon>
        <taxon>Pseudomonadota</taxon>
        <taxon>Alphaproteobacteria</taxon>
        <taxon>Rhodospirillales</taxon>
        <taxon>Rhodospirillaceae</taxon>
        <taxon>Defluviicoccus</taxon>
    </lineage>
</organism>
<accession>A0A7H1MY52</accession>
<dbReference type="Pfam" id="PF06742">
    <property type="entry name" value="DUF1214"/>
    <property type="match status" value="1"/>
</dbReference>
<dbReference type="RefSeq" id="WP_190261828.1">
    <property type="nucleotide sequence ID" value="NZ_CP053923.1"/>
</dbReference>
<evidence type="ECO:0000259" key="2">
    <source>
        <dbReference type="Pfam" id="PF06742"/>
    </source>
</evidence>
<dbReference type="InterPro" id="IPR037050">
    <property type="entry name" value="DUF1254_sf"/>
</dbReference>
<evidence type="ECO:0000313" key="5">
    <source>
        <dbReference type="Proteomes" id="UP000516369"/>
    </source>
</evidence>